<dbReference type="Proteomes" id="UP000600918">
    <property type="component" value="Unassembled WGS sequence"/>
</dbReference>
<reference evidence="9" key="1">
    <citation type="journal article" date="2020" name="G3 (Bethesda)">
        <title>High-Quality Assemblies for Three Invasive Social Wasps from the &lt;i&gt;Vespula&lt;/i&gt; Genus.</title>
        <authorList>
            <person name="Harrop T.W.R."/>
            <person name="Guhlin J."/>
            <person name="McLaughlin G.M."/>
            <person name="Permina E."/>
            <person name="Stockwell P."/>
            <person name="Gilligan J."/>
            <person name="Le Lec M.F."/>
            <person name="Gruber M.A.M."/>
            <person name="Quinn O."/>
            <person name="Lovegrove M."/>
            <person name="Duncan E.J."/>
            <person name="Remnant E.J."/>
            <person name="Van Eeckhoven J."/>
            <person name="Graham B."/>
            <person name="Knapp R.A."/>
            <person name="Langford K.W."/>
            <person name="Kronenberg Z."/>
            <person name="Press M.O."/>
            <person name="Eacker S.M."/>
            <person name="Wilson-Rankin E.E."/>
            <person name="Purcell J."/>
            <person name="Lester P.J."/>
            <person name="Dearden P.K."/>
        </authorList>
    </citation>
    <scope>NUCLEOTIDE SEQUENCE</scope>
    <source>
        <strain evidence="9">Volc-1</strain>
    </source>
</reference>
<protein>
    <recommendedName>
        <fullName evidence="8">Sulfatase N-terminal domain-containing protein</fullName>
    </recommendedName>
</protein>
<dbReference type="Gene3D" id="3.30.1120.10">
    <property type="match status" value="1"/>
</dbReference>
<evidence type="ECO:0000256" key="7">
    <source>
        <dbReference type="SAM" id="Phobius"/>
    </source>
</evidence>
<accession>A0A834PG38</accession>
<dbReference type="PROSITE" id="PS00149">
    <property type="entry name" value="SULFATASE_2"/>
    <property type="match status" value="1"/>
</dbReference>
<keyword evidence="5" id="KW-0106">Calcium</keyword>
<keyword evidence="7" id="KW-0812">Transmembrane</keyword>
<dbReference type="PANTHER" id="PTHR10342:SF264">
    <property type="entry name" value="MIP05773P-RELATED"/>
    <property type="match status" value="1"/>
</dbReference>
<evidence type="ECO:0000256" key="5">
    <source>
        <dbReference type="ARBA" id="ARBA00022837"/>
    </source>
</evidence>
<evidence type="ECO:0000256" key="2">
    <source>
        <dbReference type="ARBA" id="ARBA00008779"/>
    </source>
</evidence>
<keyword evidence="10" id="KW-1185">Reference proteome</keyword>
<keyword evidence="7" id="KW-0472">Membrane</keyword>
<keyword evidence="3" id="KW-0479">Metal-binding</keyword>
<comment type="caution">
    <text evidence="9">The sequence shown here is derived from an EMBL/GenBank/DDBJ whole genome shotgun (WGS) entry which is preliminary data.</text>
</comment>
<sequence length="703" mass="79334">MNEIWISYVSLFAVLCFLSVLKSNYAILQKSTLSTTISDDYNDPEQDRNKFLQNKFRQKPNIIVIIADDMGWNDVSFHGSNQIPTPNIDALAYNGVILNSHYVSPLCTPSRATLMTGKYPIRLGLQHSVLLHAEPRGLSLNETLLPQYLKKAGYVTHAIGKWHLGYYKKVYTPTYRGFDTFFGYYNGLQDYYTHNSADLSEPNALEGFDMRRNLSIAWDTLNKYSTDLFTEESVRLINSHDTKDPMFLYLAHLAPHSGNSNDLLQAPDEEIAKFGYINDPERRTYAAMVSKLDQSVGEVVAALRNRGMLENSIILFISDNGAPTIKTLSNHGSNYPFRGIKETPWEGAVRGVAAIWSPFIKKSKRVSNQLMSIADWLPTLLSAAGLDKSQLDKIDGLDLWETIAGNRTSPRSEILINIDDISNYAAIRYGDFKYITGNTGISDEWLGESGKPSEKSGFPPAYDPNQILQSKVGIAIAGVVTAQEVMESRRRRSVGVEDYINKEFQRMMLTADQLLDLRKKSEIKCNIKKEDMIKCNALLAPCLFNIINDPCEMINLAGSKPHVLASLERAILKHRFNIVNPINQKLDDLANPLLHNNTWISWGDIENLNKTIELMNHLQNKNSVKYPGVLLAAIFILVGIFILGVITLFALACGKQYKIKNRRDPPKNKRNLIIVKNVNEIKRYSISDNEDQNNSTTKDFTMK</sequence>
<dbReference type="GO" id="GO:0008484">
    <property type="term" value="F:sulfuric ester hydrolase activity"/>
    <property type="evidence" value="ECO:0007669"/>
    <property type="project" value="InterPro"/>
</dbReference>
<dbReference type="PROSITE" id="PS00523">
    <property type="entry name" value="SULFATASE_1"/>
    <property type="match status" value="1"/>
</dbReference>
<dbReference type="AlphaFoldDB" id="A0A834PG38"/>
<organism evidence="9 10">
    <name type="scientific">Vespula pensylvanica</name>
    <name type="common">Western yellow jacket</name>
    <name type="synonym">Wasp</name>
    <dbReference type="NCBI Taxonomy" id="30213"/>
    <lineage>
        <taxon>Eukaryota</taxon>
        <taxon>Metazoa</taxon>
        <taxon>Ecdysozoa</taxon>
        <taxon>Arthropoda</taxon>
        <taxon>Hexapoda</taxon>
        <taxon>Insecta</taxon>
        <taxon>Pterygota</taxon>
        <taxon>Neoptera</taxon>
        <taxon>Endopterygota</taxon>
        <taxon>Hymenoptera</taxon>
        <taxon>Apocrita</taxon>
        <taxon>Aculeata</taxon>
        <taxon>Vespoidea</taxon>
        <taxon>Vespidae</taxon>
        <taxon>Vespinae</taxon>
        <taxon>Vespula</taxon>
    </lineage>
</organism>
<evidence type="ECO:0000256" key="1">
    <source>
        <dbReference type="ARBA" id="ARBA00001913"/>
    </source>
</evidence>
<evidence type="ECO:0000313" key="10">
    <source>
        <dbReference type="Proteomes" id="UP000600918"/>
    </source>
</evidence>
<gene>
    <name evidence="9" type="ORF">H0235_001455</name>
</gene>
<dbReference type="EMBL" id="JACSDY010000001">
    <property type="protein sequence ID" value="KAF7439064.1"/>
    <property type="molecule type" value="Genomic_DNA"/>
</dbReference>
<evidence type="ECO:0000256" key="6">
    <source>
        <dbReference type="ARBA" id="ARBA00023180"/>
    </source>
</evidence>
<dbReference type="InterPro" id="IPR017850">
    <property type="entry name" value="Alkaline_phosphatase_core_sf"/>
</dbReference>
<dbReference type="InterPro" id="IPR047115">
    <property type="entry name" value="ARSB"/>
</dbReference>
<feature type="transmembrane region" description="Helical" evidence="7">
    <location>
        <begin position="629"/>
        <end position="653"/>
    </location>
</feature>
<comment type="cofactor">
    <cofactor evidence="1">
        <name>Ca(2+)</name>
        <dbReference type="ChEBI" id="CHEBI:29108"/>
    </cofactor>
</comment>
<keyword evidence="7" id="KW-1133">Transmembrane helix</keyword>
<keyword evidence="4" id="KW-0378">Hydrolase</keyword>
<dbReference type="InterPro" id="IPR024607">
    <property type="entry name" value="Sulfatase_CS"/>
</dbReference>
<dbReference type="Gene3D" id="3.40.720.10">
    <property type="entry name" value="Alkaline Phosphatase, subunit A"/>
    <property type="match status" value="1"/>
</dbReference>
<proteinExistence type="inferred from homology"/>
<keyword evidence="6" id="KW-0325">Glycoprotein</keyword>
<evidence type="ECO:0000256" key="4">
    <source>
        <dbReference type="ARBA" id="ARBA00022801"/>
    </source>
</evidence>
<dbReference type="PANTHER" id="PTHR10342">
    <property type="entry name" value="ARYLSULFATASE"/>
    <property type="match status" value="1"/>
</dbReference>
<dbReference type="Pfam" id="PF00884">
    <property type="entry name" value="Sulfatase"/>
    <property type="match status" value="1"/>
</dbReference>
<feature type="domain" description="Sulfatase N-terminal" evidence="8">
    <location>
        <begin position="60"/>
        <end position="385"/>
    </location>
</feature>
<evidence type="ECO:0000313" key="9">
    <source>
        <dbReference type="EMBL" id="KAF7439064.1"/>
    </source>
</evidence>
<dbReference type="CDD" id="cd16029">
    <property type="entry name" value="4-S"/>
    <property type="match status" value="1"/>
</dbReference>
<name>A0A834PG38_VESPE</name>
<evidence type="ECO:0000259" key="8">
    <source>
        <dbReference type="Pfam" id="PF00884"/>
    </source>
</evidence>
<dbReference type="GO" id="GO:0046872">
    <property type="term" value="F:metal ion binding"/>
    <property type="evidence" value="ECO:0007669"/>
    <property type="project" value="UniProtKB-KW"/>
</dbReference>
<dbReference type="InterPro" id="IPR000917">
    <property type="entry name" value="Sulfatase_N"/>
</dbReference>
<comment type="similarity">
    <text evidence="2">Belongs to the sulfatase family.</text>
</comment>
<evidence type="ECO:0000256" key="3">
    <source>
        <dbReference type="ARBA" id="ARBA00022723"/>
    </source>
</evidence>
<dbReference type="SUPFAM" id="SSF53649">
    <property type="entry name" value="Alkaline phosphatase-like"/>
    <property type="match status" value="1"/>
</dbReference>